<feature type="compositionally biased region" description="Basic and acidic residues" evidence="1">
    <location>
        <begin position="61"/>
        <end position="75"/>
    </location>
</feature>
<feature type="region of interest" description="Disordered" evidence="1">
    <location>
        <begin position="51"/>
        <end position="81"/>
    </location>
</feature>
<evidence type="ECO:0000256" key="1">
    <source>
        <dbReference type="SAM" id="MobiDB-lite"/>
    </source>
</evidence>
<feature type="compositionally biased region" description="Basic and acidic residues" evidence="1">
    <location>
        <begin position="116"/>
        <end position="128"/>
    </location>
</feature>
<evidence type="ECO:0000313" key="3">
    <source>
        <dbReference type="Proteomes" id="UP001642484"/>
    </source>
</evidence>
<reference evidence="2 3" key="1">
    <citation type="submission" date="2024-02" db="EMBL/GenBank/DDBJ databases">
        <authorList>
            <person name="Chen Y."/>
            <person name="Shah S."/>
            <person name="Dougan E. K."/>
            <person name="Thang M."/>
            <person name="Chan C."/>
        </authorList>
    </citation>
    <scope>NUCLEOTIDE SEQUENCE [LARGE SCALE GENOMIC DNA]</scope>
</reference>
<comment type="caution">
    <text evidence="2">The sequence shown here is derived from an EMBL/GenBank/DDBJ whole genome shotgun (WGS) entry which is preliminary data.</text>
</comment>
<dbReference type="Proteomes" id="UP001642484">
    <property type="component" value="Unassembled WGS sequence"/>
</dbReference>
<accession>A0ABP0SKT8</accession>
<feature type="region of interest" description="Disordered" evidence="1">
    <location>
        <begin position="116"/>
        <end position="143"/>
    </location>
</feature>
<gene>
    <name evidence="2" type="ORF">CCMP2556_LOCUS52289</name>
</gene>
<evidence type="ECO:0008006" key="4">
    <source>
        <dbReference type="Google" id="ProtNLM"/>
    </source>
</evidence>
<feature type="non-terminal residue" evidence="2">
    <location>
        <position position="1"/>
    </location>
</feature>
<keyword evidence="3" id="KW-1185">Reference proteome</keyword>
<name>A0ABP0SKT8_9DINO</name>
<protein>
    <recommendedName>
        <fullName evidence="4">Ribosome biogenesis protein NOP53</fullName>
    </recommendedName>
</protein>
<proteinExistence type="predicted"/>
<evidence type="ECO:0000313" key="2">
    <source>
        <dbReference type="EMBL" id="CAK9112878.1"/>
    </source>
</evidence>
<dbReference type="EMBL" id="CAXAMN010027783">
    <property type="protein sequence ID" value="CAK9112878.1"/>
    <property type="molecule type" value="Genomic_DNA"/>
</dbReference>
<sequence>IHCVFTINTVERSTEPVMGGTEAGLSKTNMPTSMLANLLKPYMRGSKHEIAETETMELDDSSQRTSEELKKVERQGKKKQSARLLLDDGGIEDVIREAAAAGSGLSERRQEALKRSKKLQEMVRDPQSAEKSPAFEVDMQDLPAEQRSSEDIYWEALWKATKDMMRDVSAEGAPRLEMELLPEIPGSLDMPLP</sequence>
<organism evidence="2 3">
    <name type="scientific">Durusdinium trenchii</name>
    <dbReference type="NCBI Taxonomy" id="1381693"/>
    <lineage>
        <taxon>Eukaryota</taxon>
        <taxon>Sar</taxon>
        <taxon>Alveolata</taxon>
        <taxon>Dinophyceae</taxon>
        <taxon>Suessiales</taxon>
        <taxon>Symbiodiniaceae</taxon>
        <taxon>Durusdinium</taxon>
    </lineage>
</organism>